<dbReference type="AlphaFoldDB" id="A0A8K1C5I2"/>
<dbReference type="PANTHER" id="PTHR47939">
    <property type="entry name" value="MEMBRANE-ASSOCIATED SALT-INDUCIBLE PROTEIN-LIKE"/>
    <property type="match status" value="1"/>
</dbReference>
<comment type="caution">
    <text evidence="1">The sequence shown here is derived from an EMBL/GenBank/DDBJ whole genome shotgun (WGS) entry which is preliminary data.</text>
</comment>
<accession>A0A8K1C5I2</accession>
<dbReference type="Gene3D" id="1.25.40.10">
    <property type="entry name" value="Tetratricopeptide repeat domain"/>
    <property type="match status" value="1"/>
</dbReference>
<dbReference type="PANTHER" id="PTHR47939:SF5">
    <property type="entry name" value="PENTACOTRIPEPTIDE-REPEAT REGION OF PRORP DOMAIN-CONTAINING PROTEIN"/>
    <property type="match status" value="1"/>
</dbReference>
<dbReference type="EMBL" id="SPLM01000145">
    <property type="protein sequence ID" value="TMW56678.1"/>
    <property type="molecule type" value="Genomic_DNA"/>
</dbReference>
<dbReference type="InterPro" id="IPR050667">
    <property type="entry name" value="PPR-containing_protein"/>
</dbReference>
<dbReference type="Proteomes" id="UP000794436">
    <property type="component" value="Unassembled WGS sequence"/>
</dbReference>
<reference evidence="1" key="1">
    <citation type="submission" date="2019-03" db="EMBL/GenBank/DDBJ databases">
        <title>Long read genome sequence of the mycoparasitic Pythium oligandrum ATCC 38472 isolated from sugarbeet rhizosphere.</title>
        <authorList>
            <person name="Gaulin E."/>
        </authorList>
    </citation>
    <scope>NUCLEOTIDE SEQUENCE</scope>
    <source>
        <strain evidence="1">ATCC 38472_TT</strain>
    </source>
</reference>
<proteinExistence type="predicted"/>
<name>A0A8K1C5I2_PYTOL</name>
<gene>
    <name evidence="1" type="ORF">Poli38472_006688</name>
</gene>
<evidence type="ECO:0008006" key="3">
    <source>
        <dbReference type="Google" id="ProtNLM"/>
    </source>
</evidence>
<keyword evidence="2" id="KW-1185">Reference proteome</keyword>
<organism evidence="1 2">
    <name type="scientific">Pythium oligandrum</name>
    <name type="common">Mycoparasitic fungus</name>
    <dbReference type="NCBI Taxonomy" id="41045"/>
    <lineage>
        <taxon>Eukaryota</taxon>
        <taxon>Sar</taxon>
        <taxon>Stramenopiles</taxon>
        <taxon>Oomycota</taxon>
        <taxon>Peronosporomycetes</taxon>
        <taxon>Pythiales</taxon>
        <taxon>Pythiaceae</taxon>
        <taxon>Pythium</taxon>
    </lineage>
</organism>
<dbReference type="OrthoDB" id="185373at2759"/>
<sequence>MWKLCRPAAVQQLQRNALRVSARASVQAWSLHANAAFASTATSNLQHVLSRTPEELSREMNKQQLAEVKKALSQEFTDVVSQDNVSGEQIVQLFQAGQKTRLSSLMLRAFAYLKAHFPEHIDFVIYGEVFRALARDRAGDKLLEVYEFARTKYQDQMPELIHRFGVVGKIELGDMEGAQQMLDDMISDGHLPSNDIYSRLMQGYAREKNAARVLEVHEILDPQFGPWHETTIDRVILSLGVIGEPEKAFEFYVNSSMKLNGGTLITLLSVCRHNNCHQQAADILENRKRFDLRLDARGYNAILETLEFLDRRDEIASILDEIGENGVRYDTKTKLIVRRNQDVLKGTYHDLAHGDQVLRDDDSSDSSKSKKSKKATTFVASAKVRELLAAKEVAQAAALADEYVRLLTVDDLPEEARADAKIPAGALRVNSSLARDAVMAYVANGEHDKVKALLNGFAFTPSKVGSALAEILSSYVTKNQALAYRAAKLMQEHGAPIHRVDQVLQLFRDHKDADASAQLLEAYLNEFAEWNAPQEDEEGNKRRKKEVTQLQVSRALNQTLMTLAENGQATRGLSLLDAAKARGLRLEPYNYQTLLFAMRPHSPFAVKSKAVVVLAEDYRKMPFHYTSDDFEAVFDSIDKNGVRLMRSHVANASVALAGGNKAQRLRLLEAYASVRQNTKDAFVMKPVVYGVLLQVATKEGAVDELLTVYNDALTTLAKGDRVPRDWEFAMISHLTKSGDLDGAVERVIDMPNSCGTYSYEGIILALNASITASREDLTKKLTELLESRDFKLTLADSYELVHLAKKAAMPQAAFDVIHLYERAHGRSTEDAVDHAQSRQSFRDKYSVRKTRSMYRTALKLCEDHGEWKLALAFSTKVNELFGFEKEEDAGRKDDEIKPLEQ</sequence>
<evidence type="ECO:0000313" key="2">
    <source>
        <dbReference type="Proteomes" id="UP000794436"/>
    </source>
</evidence>
<protein>
    <recommendedName>
        <fullName evidence="3">Pentacotripeptide-repeat region of PRORP domain-containing protein</fullName>
    </recommendedName>
</protein>
<dbReference type="InterPro" id="IPR011990">
    <property type="entry name" value="TPR-like_helical_dom_sf"/>
</dbReference>
<evidence type="ECO:0000313" key="1">
    <source>
        <dbReference type="EMBL" id="TMW56678.1"/>
    </source>
</evidence>